<comment type="caution">
    <text evidence="2">The sequence shown here is derived from an EMBL/GenBank/DDBJ whole genome shotgun (WGS) entry which is preliminary data.</text>
</comment>
<reference evidence="2" key="1">
    <citation type="journal article" date="2015" name="Nature">
        <title>Complex archaea that bridge the gap between prokaryotes and eukaryotes.</title>
        <authorList>
            <person name="Spang A."/>
            <person name="Saw J.H."/>
            <person name="Jorgensen S.L."/>
            <person name="Zaremba-Niedzwiedzka K."/>
            <person name="Martijn J."/>
            <person name="Lind A.E."/>
            <person name="van Eijk R."/>
            <person name="Schleper C."/>
            <person name="Guy L."/>
            <person name="Ettema T.J."/>
        </authorList>
    </citation>
    <scope>NUCLEOTIDE SEQUENCE</scope>
</reference>
<evidence type="ECO:0000313" key="2">
    <source>
        <dbReference type="EMBL" id="KKM21773.1"/>
    </source>
</evidence>
<name>A0A0F9KHX9_9ZZZZ</name>
<organism evidence="2">
    <name type="scientific">marine sediment metagenome</name>
    <dbReference type="NCBI Taxonomy" id="412755"/>
    <lineage>
        <taxon>unclassified sequences</taxon>
        <taxon>metagenomes</taxon>
        <taxon>ecological metagenomes</taxon>
    </lineage>
</organism>
<accession>A0A0F9KHX9</accession>
<feature type="compositionally biased region" description="Low complexity" evidence="1">
    <location>
        <begin position="38"/>
        <end position="56"/>
    </location>
</feature>
<feature type="region of interest" description="Disordered" evidence="1">
    <location>
        <begin position="29"/>
        <end position="58"/>
    </location>
</feature>
<proteinExistence type="predicted"/>
<dbReference type="EMBL" id="LAZR01013482">
    <property type="protein sequence ID" value="KKM21773.1"/>
    <property type="molecule type" value="Genomic_DNA"/>
</dbReference>
<evidence type="ECO:0000256" key="1">
    <source>
        <dbReference type="SAM" id="MobiDB-lite"/>
    </source>
</evidence>
<protein>
    <submittedName>
        <fullName evidence="2">Uncharacterized protein</fullName>
    </submittedName>
</protein>
<sequence>MLEMGLLKRLLRAIAKVTVFSLSIEIPKDSNSLSTRVPPSSQVSPLSSSLSKTLGSSGSGFVSGSGLVFFLYFF</sequence>
<dbReference type="AlphaFoldDB" id="A0A0F9KHX9"/>
<gene>
    <name evidence="2" type="ORF">LCGC14_1632060</name>
</gene>